<dbReference type="PROSITE" id="PS51073">
    <property type="entry name" value="RPEL"/>
    <property type="match status" value="3"/>
</dbReference>
<dbReference type="InterPro" id="IPR004018">
    <property type="entry name" value="RPEL_repeat"/>
</dbReference>
<feature type="repeat" description="RPEL" evidence="11">
    <location>
        <begin position="86"/>
        <end position="111"/>
    </location>
</feature>
<dbReference type="GO" id="GO:0043149">
    <property type="term" value="P:stress fiber assembly"/>
    <property type="evidence" value="ECO:0007669"/>
    <property type="project" value="TreeGrafter"/>
</dbReference>
<evidence type="ECO:0000256" key="11">
    <source>
        <dbReference type="PROSITE-ProRule" id="PRU00401"/>
    </source>
</evidence>
<dbReference type="GO" id="GO:0004864">
    <property type="term" value="F:protein phosphatase inhibitor activity"/>
    <property type="evidence" value="ECO:0007669"/>
    <property type="project" value="UniProtKB-UniRule"/>
</dbReference>
<feature type="repeat" description="RPEL" evidence="11">
    <location>
        <begin position="374"/>
        <end position="399"/>
    </location>
</feature>
<keyword evidence="8" id="KW-0539">Nucleus</keyword>
<comment type="subcellular location">
    <subcellularLocation>
        <location evidence="2">Cytoplasm</location>
    </subcellularLocation>
    <subcellularLocation>
        <location evidence="1">Nucleus</location>
    </subcellularLocation>
    <subcellularLocation>
        <location evidence="10">Synapse</location>
    </subcellularLocation>
</comment>
<feature type="compositionally biased region" description="Acidic residues" evidence="13">
    <location>
        <begin position="343"/>
        <end position="360"/>
    </location>
</feature>
<keyword evidence="4" id="KW-0963">Cytoplasm</keyword>
<comment type="subunit">
    <text evidence="12">Binds PPP1CA and actin.</text>
</comment>
<evidence type="ECO:0000256" key="2">
    <source>
        <dbReference type="ARBA" id="ARBA00004496"/>
    </source>
</evidence>
<evidence type="ECO:0000256" key="9">
    <source>
        <dbReference type="ARBA" id="ARBA00023272"/>
    </source>
</evidence>
<evidence type="ECO:0000313" key="15">
    <source>
        <dbReference type="Proteomes" id="UP001059041"/>
    </source>
</evidence>
<feature type="region of interest" description="Disordered" evidence="13">
    <location>
        <begin position="179"/>
        <end position="209"/>
    </location>
</feature>
<dbReference type="GO" id="GO:0045202">
    <property type="term" value="C:synapse"/>
    <property type="evidence" value="ECO:0007669"/>
    <property type="project" value="UniProtKB-SubCell"/>
</dbReference>
<evidence type="ECO:0000256" key="10">
    <source>
        <dbReference type="ARBA" id="ARBA00034103"/>
    </source>
</evidence>
<dbReference type="Pfam" id="PF02755">
    <property type="entry name" value="RPEL"/>
    <property type="match status" value="2"/>
</dbReference>
<protein>
    <recommendedName>
        <fullName evidence="12">Phosphatase and actin regulator</fullName>
    </recommendedName>
</protein>
<keyword evidence="7 12" id="KW-0009">Actin-binding</keyword>
<keyword evidence="9" id="KW-0650">Protein phosphatase inhibitor</keyword>
<dbReference type="Gene3D" id="6.10.140.1750">
    <property type="match status" value="1"/>
</dbReference>
<dbReference type="AlphaFoldDB" id="A0A9W7WVY9"/>
<proteinExistence type="inferred from homology"/>
<feature type="repeat" description="RPEL" evidence="11">
    <location>
        <begin position="412"/>
        <end position="437"/>
    </location>
</feature>
<dbReference type="EMBL" id="JAFHDT010000005">
    <property type="protein sequence ID" value="KAI7809655.1"/>
    <property type="molecule type" value="Genomic_DNA"/>
</dbReference>
<feature type="region of interest" description="Disordered" evidence="13">
    <location>
        <begin position="321"/>
        <end position="361"/>
    </location>
</feature>
<dbReference type="GO" id="GO:0005634">
    <property type="term" value="C:nucleus"/>
    <property type="evidence" value="ECO:0007669"/>
    <property type="project" value="UniProtKB-SubCell"/>
</dbReference>
<sequence>MAASLEDDAHRRPVRRAPYLSQNRRSVSLKTAEEVEKLASIYTESLVSGAHTPPIHCRSKFATLGRLFKPWKWRKKKSEKFKQTSTALEKKMSMRQSREELIKRGVLKEIFEKDSRIPVVKQDGRLENGLMSGSVTKAHECDRTADVMDGQRTAIIDFRASLDNTMKSSLTLPPKKSVAFSSDLQEPPAKPQLIHKQPPALPPKPQRLTNHSTDSCQLMKLSCLQGKLSPPLPPKKVMIYMPPSSSSPTPLPFKAPPLQQHVSVGGQYGHPLQLQYGGGHPSSRIIDELQKTLAFAMQRLESSAAHTGQYSFPLPSVMIDCDDDKENIPSESDYEDLPSMYKDDEEDEDEEDDEEEDDDSLFTSTLALKILRKDSLAVKLSNRPSERELQDKNILPVQTDEERLQCRQLIGTKLTRRLSQRPTAEELEQRNILKPRNEQEQMEEKREIRRRLSRKLSQRPTVEELRQAKILIQFSDYVEVADAQDYDRRTDKPWTRLTAADKAAIRKELNDFKCNEMEVHESSRHLTRFHRP</sequence>
<evidence type="ECO:0000256" key="4">
    <source>
        <dbReference type="ARBA" id="ARBA00022490"/>
    </source>
</evidence>
<dbReference type="SMART" id="SM00707">
    <property type="entry name" value="RPEL"/>
    <property type="match status" value="4"/>
</dbReference>
<organism evidence="14 15">
    <name type="scientific">Triplophysa rosa</name>
    <name type="common">Cave loach</name>
    <dbReference type="NCBI Taxonomy" id="992332"/>
    <lineage>
        <taxon>Eukaryota</taxon>
        <taxon>Metazoa</taxon>
        <taxon>Chordata</taxon>
        <taxon>Craniata</taxon>
        <taxon>Vertebrata</taxon>
        <taxon>Euteleostomi</taxon>
        <taxon>Actinopterygii</taxon>
        <taxon>Neopterygii</taxon>
        <taxon>Teleostei</taxon>
        <taxon>Ostariophysi</taxon>
        <taxon>Cypriniformes</taxon>
        <taxon>Nemacheilidae</taxon>
        <taxon>Triplophysa</taxon>
    </lineage>
</organism>
<dbReference type="GO" id="GO:0005737">
    <property type="term" value="C:cytoplasm"/>
    <property type="evidence" value="ECO:0007669"/>
    <property type="project" value="UniProtKB-SubCell"/>
</dbReference>
<evidence type="ECO:0000256" key="8">
    <source>
        <dbReference type="ARBA" id="ARBA00023242"/>
    </source>
</evidence>
<evidence type="ECO:0000256" key="7">
    <source>
        <dbReference type="ARBA" id="ARBA00023203"/>
    </source>
</evidence>
<dbReference type="PANTHER" id="PTHR12751:SF6">
    <property type="entry name" value="PHOSPHATASE AND ACTIN REGULATOR 1"/>
    <property type="match status" value="1"/>
</dbReference>
<dbReference type="PANTHER" id="PTHR12751">
    <property type="entry name" value="PHOSPHATASE AND ACTIN REGULATOR PHACTR"/>
    <property type="match status" value="1"/>
</dbReference>
<keyword evidence="5 12" id="KW-0677">Repeat</keyword>
<evidence type="ECO:0000313" key="14">
    <source>
        <dbReference type="EMBL" id="KAI7809655.1"/>
    </source>
</evidence>
<accession>A0A9W7WVY9</accession>
<evidence type="ECO:0000256" key="13">
    <source>
        <dbReference type="SAM" id="MobiDB-lite"/>
    </source>
</evidence>
<dbReference type="Proteomes" id="UP001059041">
    <property type="component" value="Linkage Group LG5"/>
</dbReference>
<name>A0A9W7WVY9_TRIRA</name>
<reference evidence="14" key="1">
    <citation type="submission" date="2021-02" db="EMBL/GenBank/DDBJ databases">
        <title>Comparative genomics reveals that relaxation of natural selection precedes convergent phenotypic evolution of cavefish.</title>
        <authorList>
            <person name="Peng Z."/>
        </authorList>
    </citation>
    <scope>NUCLEOTIDE SEQUENCE</scope>
    <source>
        <tissue evidence="14">Muscle</tissue>
    </source>
</reference>
<comment type="similarity">
    <text evidence="3 12">Belongs to the phosphatase and actin regulator family.</text>
</comment>
<dbReference type="GO" id="GO:0003779">
    <property type="term" value="F:actin binding"/>
    <property type="evidence" value="ECO:0007669"/>
    <property type="project" value="UniProtKB-KW"/>
</dbReference>
<evidence type="ECO:0000256" key="5">
    <source>
        <dbReference type="ARBA" id="ARBA00022737"/>
    </source>
</evidence>
<feature type="region of interest" description="Disordered" evidence="13">
    <location>
        <begin position="421"/>
        <end position="444"/>
    </location>
</feature>
<evidence type="ECO:0000256" key="3">
    <source>
        <dbReference type="ARBA" id="ARBA00009795"/>
    </source>
</evidence>
<comment type="caution">
    <text evidence="14">The sequence shown here is derived from an EMBL/GenBank/DDBJ whole genome shotgun (WGS) entry which is preliminary data.</text>
</comment>
<keyword evidence="6" id="KW-0770">Synapse</keyword>
<evidence type="ECO:0000256" key="1">
    <source>
        <dbReference type="ARBA" id="ARBA00004123"/>
    </source>
</evidence>
<dbReference type="GO" id="GO:0048870">
    <property type="term" value="P:cell motility"/>
    <property type="evidence" value="ECO:0007669"/>
    <property type="project" value="TreeGrafter"/>
</dbReference>
<keyword evidence="15" id="KW-1185">Reference proteome</keyword>
<evidence type="ECO:0000256" key="12">
    <source>
        <dbReference type="RuleBase" id="RU301113"/>
    </source>
</evidence>
<dbReference type="Gene3D" id="6.10.140.2130">
    <property type="match status" value="1"/>
</dbReference>
<feature type="compositionally biased region" description="Basic and acidic residues" evidence="13">
    <location>
        <begin position="423"/>
        <end position="444"/>
    </location>
</feature>
<gene>
    <name evidence="14" type="ORF">IRJ41_014066</name>
</gene>
<evidence type="ECO:0000256" key="6">
    <source>
        <dbReference type="ARBA" id="ARBA00023018"/>
    </source>
</evidence>